<dbReference type="HOGENOM" id="CLU_1559566_0_0_2"/>
<feature type="transmembrane region" description="Helical" evidence="2">
    <location>
        <begin position="148"/>
        <end position="167"/>
    </location>
</feature>
<evidence type="ECO:0000256" key="1">
    <source>
        <dbReference type="SAM" id="MobiDB-lite"/>
    </source>
</evidence>
<evidence type="ECO:0000256" key="2">
    <source>
        <dbReference type="SAM" id="Phobius"/>
    </source>
</evidence>
<dbReference type="EMBL" id="AP006878">
    <property type="protein sequence ID" value="BAD85537.1"/>
    <property type="molecule type" value="Genomic_DNA"/>
</dbReference>
<feature type="region of interest" description="Disordered" evidence="1">
    <location>
        <begin position="40"/>
        <end position="82"/>
    </location>
</feature>
<dbReference type="GeneID" id="78447868"/>
<reference evidence="3 4" key="1">
    <citation type="journal article" date="2005" name="Genome Res.">
        <title>Complete genome sequence of the hyperthermophilic archaeon Thermococcus kodakaraensis KOD1 and comparison with Pyrococcus genomes.</title>
        <authorList>
            <person name="Fukui T."/>
            <person name="Atomi H."/>
            <person name="Kanai T."/>
            <person name="Matsumi R."/>
            <person name="Fujiwara S."/>
            <person name="Imanaka T."/>
        </authorList>
    </citation>
    <scope>NUCLEOTIDE SEQUENCE [LARGE SCALE GENOMIC DNA]</scope>
    <source>
        <strain evidence="4">ATCC BAA-918 / JCM 12380 / KOD1</strain>
    </source>
</reference>
<keyword evidence="2" id="KW-1133">Transmembrane helix</keyword>
<dbReference type="STRING" id="69014.TK1348"/>
<keyword evidence="4" id="KW-1185">Reference proteome</keyword>
<dbReference type="AlphaFoldDB" id="Q5JGU0"/>
<keyword evidence="2" id="KW-0812">Transmembrane</keyword>
<accession>Q5JGU0</accession>
<dbReference type="RefSeq" id="WP_011250299.1">
    <property type="nucleotide sequence ID" value="NC_006624.1"/>
</dbReference>
<evidence type="ECO:0000313" key="3">
    <source>
        <dbReference type="EMBL" id="BAD85537.1"/>
    </source>
</evidence>
<keyword evidence="2" id="KW-0472">Membrane</keyword>
<feature type="compositionally biased region" description="Basic and acidic residues" evidence="1">
    <location>
        <begin position="40"/>
        <end position="55"/>
    </location>
</feature>
<dbReference type="InParanoid" id="Q5JGU0"/>
<dbReference type="PATRIC" id="fig|69014.16.peg.1316"/>
<proteinExistence type="predicted"/>
<evidence type="ECO:0000313" key="4">
    <source>
        <dbReference type="Proteomes" id="UP000000536"/>
    </source>
</evidence>
<organism evidence="3 4">
    <name type="scientific">Thermococcus kodakarensis (strain ATCC BAA-918 / JCM 12380 / KOD1)</name>
    <name type="common">Pyrococcus kodakaraensis (strain KOD1)</name>
    <dbReference type="NCBI Taxonomy" id="69014"/>
    <lineage>
        <taxon>Archaea</taxon>
        <taxon>Methanobacteriati</taxon>
        <taxon>Methanobacteriota</taxon>
        <taxon>Thermococci</taxon>
        <taxon>Thermococcales</taxon>
        <taxon>Thermococcaceae</taxon>
        <taxon>Thermococcus</taxon>
    </lineage>
</organism>
<name>Q5JGU0_THEKO</name>
<protein>
    <submittedName>
        <fullName evidence="3">Uncharacterized protein</fullName>
    </submittedName>
</protein>
<dbReference type="KEGG" id="tko:TK1348"/>
<gene>
    <name evidence="3" type="ordered locus">TK1348</name>
</gene>
<dbReference type="Proteomes" id="UP000000536">
    <property type="component" value="Chromosome"/>
</dbReference>
<sequence>MVFAKPGIIRLDPREKYGFEPDDLVIRPFKPGIPLDKMRLISKLREQRAKQDKTKPTPMLNPISKPKSESLPKPQPKQDSGQVEGVNLIDFEMTALPGAGGGAKKTEHETKRVGGYKLIVPKKPEEKEIKRIENATKTQPDTDGLLKFVRMVGILAVVIVLIGLFIGGRKK</sequence>
<dbReference type="EnsemblBacteria" id="BAD85537">
    <property type="protein sequence ID" value="BAD85537"/>
    <property type="gene ID" value="TK1348"/>
</dbReference>